<dbReference type="SMART" id="SM00324">
    <property type="entry name" value="RhoGAP"/>
    <property type="match status" value="1"/>
</dbReference>
<feature type="domain" description="Rho-GAP" evidence="12">
    <location>
        <begin position="954"/>
        <end position="1139"/>
    </location>
</feature>
<dbReference type="RefSeq" id="XP_040613725.1">
    <property type="nucleotide sequence ID" value="XM_040757791.1"/>
</dbReference>
<evidence type="ECO:0000256" key="3">
    <source>
        <dbReference type="ARBA" id="ARBA00022490"/>
    </source>
</evidence>
<dbReference type="InterPro" id="IPR000198">
    <property type="entry name" value="RhoGAP_dom"/>
</dbReference>
<evidence type="ECO:0000259" key="12">
    <source>
        <dbReference type="PROSITE" id="PS50238"/>
    </source>
</evidence>
<protein>
    <submittedName>
        <fullName evidence="14 15">Arf-GAP with Rho-GAP domain, ANK repeat and PH domain-containing protein 1 isoform X4</fullName>
    </submittedName>
</protein>
<evidence type="ECO:0000259" key="8">
    <source>
        <dbReference type="PROSITE" id="PS50003"/>
    </source>
</evidence>
<evidence type="ECO:0000256" key="2">
    <source>
        <dbReference type="ARBA" id="ARBA00022468"/>
    </source>
</evidence>
<keyword evidence="6" id="KW-0479">Metal-binding</keyword>
<dbReference type="Gene3D" id="1.10.555.10">
    <property type="entry name" value="Rho GTPase activation protein"/>
    <property type="match status" value="1"/>
</dbReference>
<dbReference type="CDD" id="cd13254">
    <property type="entry name" value="PH2_ARAP"/>
    <property type="match status" value="1"/>
</dbReference>
<keyword evidence="6" id="KW-0862">Zinc</keyword>
<feature type="compositionally biased region" description="Pro residues" evidence="7">
    <location>
        <begin position="92"/>
        <end position="104"/>
    </location>
</feature>
<feature type="domain" description="PH" evidence="8">
    <location>
        <begin position="327"/>
        <end position="419"/>
    </location>
</feature>
<dbReference type="SUPFAM" id="SSF50729">
    <property type="entry name" value="PH domain-like"/>
    <property type="match status" value="5"/>
</dbReference>
<dbReference type="Gene3D" id="3.10.20.90">
    <property type="entry name" value="Phosphatidylinositol 3-kinase Catalytic Subunit, Chain A, domain 1"/>
    <property type="match status" value="1"/>
</dbReference>
<dbReference type="PRINTS" id="PR00405">
    <property type="entry name" value="REVINTRACTNG"/>
</dbReference>
<proteinExistence type="predicted"/>
<dbReference type="PROSITE" id="PS50238">
    <property type="entry name" value="RHOGAP"/>
    <property type="match status" value="1"/>
</dbReference>
<dbReference type="InterPro" id="IPR008936">
    <property type="entry name" value="Rho_GTPase_activation_prot"/>
</dbReference>
<sequence length="1507" mass="168495">MAESSDAALSVAEWLRALHLEQYTTLFEQHGLIWATECQGLSDTRLLDMGMHLPGHRRRILAGLLRAHAPPAPVPRPAPRPVPMKRHIFRSPPVPVTPPEPPPTAGEDEGLPAAPPIPPRRSCLPPACFTPPSTASPDPVLPPLPAKRHSVESSVPPVPPRTGPPYPQARLPSKEELLLPPVSSRPQPEPSETLSTFLPAFPQGPHQPLPPRAPEIPPKPPRLLPEFDDPDYDAVPEEGLGAPASVMTKEEPLPSRVPRAVRVSSLLSEGEELSGDDAEDEDDHAYEGIPNGGWPSSGLNPPLHSLIPDLLPHSMDELPGGSTPITQFIKAGWLDKNPPQGSYIYQKRWVRLDADYLRYFDSNKDAYSKRFVPVACICRVAAIGDQKFEVITNNRTFTFRAESDVERNEWVQALQQVVAEQRAHVRLSSASVLGVRGAEQPDRAGSLELRGFKNKLYVAVVGDKVQLYKNLEEFHLGVGITLIDMSVGNVKEVDRRSFDLTTPYRIFSFSADSELEKEQWLEAMQGAIAEALSTSEVAERIWAAAANRFCADCGAPQPDWASINLCVVICKRCAGEHRGLGAAVSKVRSLKMDRKVWTETLIQLFLQLGNGPGNHFWAANVPPSEALQPSSSPGARRNHLEAKYREGKYRRYHPLFGNQEELDKALCAAVTTTDLAETQALLGCGAGVSCFSGDPAAPTPLALAEQAGQTLQMEFLRNNQSTEVPRLDPVKPMEKHYSIILPTVSHSGFLYKTASASKPQQDRRAREEFSRRWCVLSDGVLSYYENERAVTPNGEIRASEIVCLAVSPLDTHGFEHTFEVYTEGERLYLFGLESAELAHEWVKCIAKAFVPPLAEDLLARDFERLGRLPCKAGLSLQQAQEGWFALAGSELRAVFPEGPWEEPLQLRRLQELSIQGDSENQVLVLVERRRTLYIQGERRLDFMGWLAAIQKAAASLGDTLSEQQLGDSDIPVIVYRCVDYITQCGLTSEGIYRKCGQTSKTQRLLESLRQDARSVHLKEGEQHVDDVSSALKRFLRDLPDGLFTRAQRLAWLEASEIEDEEEKISRYQELFVHLPPVNRATVKALISHLYCVQCFSDTNQMNTHNLAIVFGPTLFQTDGQDYKAGKVVEDLINHYVVVFSVDEEELRKQREEVTAIVKMRVAGTASGTQHAGDFICTVYLEEKKVETEQHVKIPASMTAEELALEILDRRNVSIREKDYWTCFEVNEKEEAERPLHYSEKVLPIVHGLGIDSHLVVKKYQSMESMLLYLASRVGDTKHGMMKFREDRSLLGLGLPSGGFHDRYFILNSSCLRLYKEVRSQRPWSGAPETRAVSGWTRNREGFGEKFPGGRALFQNAYRGAKGWGRPCADGRATSDCTYLTDEVSPQSHRPEKEWPVKSLKVYLGVKKKLRPPTCWGFTVVHETEKHEKQQWYLCCDTQMELREWFATFLSVQHDGLVWPSEPSRVSRAVPEVRMGSVSLIPLRGSENEMRRSVAAFTADPLSLLRHV</sequence>
<evidence type="ECO:0000256" key="1">
    <source>
        <dbReference type="ARBA" id="ARBA00004496"/>
    </source>
</evidence>
<dbReference type="CDD" id="cd08837">
    <property type="entry name" value="ArfGap_ARAP"/>
    <property type="match status" value="1"/>
</dbReference>
<feature type="compositionally biased region" description="Pro residues" evidence="7">
    <location>
        <begin position="156"/>
        <end position="167"/>
    </location>
</feature>
<feature type="compositionally biased region" description="Polar residues" evidence="7">
    <location>
        <begin position="184"/>
        <end position="196"/>
    </location>
</feature>
<dbReference type="InterPro" id="IPR011993">
    <property type="entry name" value="PH-like_dom_sf"/>
</dbReference>
<feature type="compositionally biased region" description="Pro residues" evidence="7">
    <location>
        <begin position="71"/>
        <end position="82"/>
    </location>
</feature>
<evidence type="ECO:0000259" key="9">
    <source>
        <dbReference type="PROSITE" id="PS50105"/>
    </source>
</evidence>
<dbReference type="InterPro" id="IPR001660">
    <property type="entry name" value="SAM"/>
</dbReference>
<dbReference type="Pfam" id="PF00169">
    <property type="entry name" value="PH"/>
    <property type="match status" value="2"/>
</dbReference>
<dbReference type="InterPro" id="IPR038508">
    <property type="entry name" value="ArfGAP_dom_sf"/>
</dbReference>
<evidence type="ECO:0000256" key="5">
    <source>
        <dbReference type="ARBA" id="ARBA00022737"/>
    </source>
</evidence>
<dbReference type="InterPro" id="IPR001849">
    <property type="entry name" value="PH_domain"/>
</dbReference>
<dbReference type="PANTHER" id="PTHR45899:SF3">
    <property type="entry name" value="ARF-GAP WITH RHO-GAP DOMAIN, ANK REPEAT AND PH DOMAIN-CONTAINING PROTEIN 1"/>
    <property type="match status" value="1"/>
</dbReference>
<reference evidence="14 15" key="1">
    <citation type="submission" date="2025-05" db="UniProtKB">
        <authorList>
            <consortium name="RefSeq"/>
        </authorList>
    </citation>
    <scope>IDENTIFICATION</scope>
    <source>
        <tissue evidence="14 15">Liver</tissue>
    </source>
</reference>
<dbReference type="Pfam" id="PF00620">
    <property type="entry name" value="RhoGAP"/>
    <property type="match status" value="1"/>
</dbReference>
<evidence type="ECO:0000256" key="4">
    <source>
        <dbReference type="ARBA" id="ARBA00022553"/>
    </source>
</evidence>
<feature type="region of interest" description="Disordered" evidence="7">
    <location>
        <begin position="71"/>
        <end position="241"/>
    </location>
</feature>
<dbReference type="PROSITE" id="PS50003">
    <property type="entry name" value="PH_DOMAIN"/>
    <property type="match status" value="4"/>
</dbReference>
<dbReference type="Pfam" id="PF00788">
    <property type="entry name" value="RA"/>
    <property type="match status" value="1"/>
</dbReference>
<dbReference type="InterPro" id="IPR037278">
    <property type="entry name" value="ARFGAP/RecO"/>
</dbReference>
<keyword evidence="5" id="KW-0677">Repeat</keyword>
<feature type="compositionally biased region" description="Pro residues" evidence="7">
    <location>
        <begin position="205"/>
        <end position="223"/>
    </location>
</feature>
<dbReference type="RefSeq" id="XP_040613728.1">
    <property type="nucleotide sequence ID" value="XM_040757794.1"/>
</dbReference>
<dbReference type="Gene3D" id="1.10.220.150">
    <property type="entry name" value="Arf GTPase activating protein"/>
    <property type="match status" value="1"/>
</dbReference>
<dbReference type="PROSITE" id="PS50200">
    <property type="entry name" value="RA"/>
    <property type="match status" value="1"/>
</dbReference>
<dbReference type="SUPFAM" id="SSF48350">
    <property type="entry name" value="GTPase activation domain, GAP"/>
    <property type="match status" value="1"/>
</dbReference>
<feature type="domain" description="SAM" evidence="9">
    <location>
        <begin position="10"/>
        <end position="64"/>
    </location>
</feature>
<dbReference type="Pfam" id="PF01412">
    <property type="entry name" value="ArfGap"/>
    <property type="match status" value="1"/>
</dbReference>
<gene>
    <name evidence="14 15" type="primary">Arap1</name>
</gene>
<dbReference type="InterPro" id="IPR013761">
    <property type="entry name" value="SAM/pointed_sf"/>
</dbReference>
<dbReference type="InterPro" id="IPR037858">
    <property type="entry name" value="RhoGAP_ARAP"/>
</dbReference>
<feature type="compositionally biased region" description="Acidic residues" evidence="7">
    <location>
        <begin position="269"/>
        <end position="284"/>
    </location>
</feature>
<dbReference type="InterPro" id="IPR000159">
    <property type="entry name" value="RA_dom"/>
</dbReference>
<organism evidence="13 14">
    <name type="scientific">Mesocricetus auratus</name>
    <name type="common">Golden hamster</name>
    <dbReference type="NCBI Taxonomy" id="10036"/>
    <lineage>
        <taxon>Eukaryota</taxon>
        <taxon>Metazoa</taxon>
        <taxon>Chordata</taxon>
        <taxon>Craniata</taxon>
        <taxon>Vertebrata</taxon>
        <taxon>Euteleostomi</taxon>
        <taxon>Mammalia</taxon>
        <taxon>Eutheria</taxon>
        <taxon>Euarchontoglires</taxon>
        <taxon>Glires</taxon>
        <taxon>Rodentia</taxon>
        <taxon>Myomorpha</taxon>
        <taxon>Muroidea</taxon>
        <taxon>Cricetidae</taxon>
        <taxon>Cricetinae</taxon>
        <taxon>Mesocricetus</taxon>
    </lineage>
</organism>
<evidence type="ECO:0000313" key="15">
    <source>
        <dbReference type="RefSeq" id="XP_040613728.1"/>
    </source>
</evidence>
<feature type="region of interest" description="Disordered" evidence="7">
    <location>
        <begin position="267"/>
        <end position="298"/>
    </location>
</feature>
<evidence type="ECO:0000256" key="7">
    <source>
        <dbReference type="SAM" id="MobiDB-lite"/>
    </source>
</evidence>
<dbReference type="InterPro" id="IPR001164">
    <property type="entry name" value="ArfGAP_dom"/>
</dbReference>
<keyword evidence="6" id="KW-0863">Zinc-finger</keyword>
<feature type="domain" description="PH" evidence="8">
    <location>
        <begin position="440"/>
        <end position="529"/>
    </location>
</feature>
<evidence type="ECO:0000259" key="10">
    <source>
        <dbReference type="PROSITE" id="PS50115"/>
    </source>
</evidence>
<dbReference type="Gene3D" id="2.30.29.30">
    <property type="entry name" value="Pleckstrin-homology domain (PH domain)/Phosphotyrosine-binding domain (PTB)"/>
    <property type="match status" value="4"/>
</dbReference>
<dbReference type="CDD" id="cd13253">
    <property type="entry name" value="PH1_ARAP"/>
    <property type="match status" value="1"/>
</dbReference>
<dbReference type="SUPFAM" id="SSF57863">
    <property type="entry name" value="ArfGap/RecO-like zinc finger"/>
    <property type="match status" value="1"/>
</dbReference>
<dbReference type="SMART" id="SM00233">
    <property type="entry name" value="PH"/>
    <property type="match status" value="5"/>
</dbReference>
<feature type="domain" description="PH" evidence="8">
    <location>
        <begin position="743"/>
        <end position="850"/>
    </location>
</feature>
<keyword evidence="4" id="KW-0597">Phosphoprotein</keyword>
<name>A0ABM2YJ87_MESAU</name>
<feature type="domain" description="PH" evidence="8">
    <location>
        <begin position="1274"/>
        <end position="1453"/>
    </location>
</feature>
<dbReference type="SUPFAM" id="SSF47769">
    <property type="entry name" value="SAM/Pointed domain"/>
    <property type="match status" value="1"/>
</dbReference>
<dbReference type="CDD" id="cd13256">
    <property type="entry name" value="PH3_ARAP"/>
    <property type="match status" value="1"/>
</dbReference>
<keyword evidence="2" id="KW-0343">GTPase activation</keyword>
<evidence type="ECO:0000313" key="14">
    <source>
        <dbReference type="RefSeq" id="XP_040613725.1"/>
    </source>
</evidence>
<dbReference type="CDD" id="cd09490">
    <property type="entry name" value="SAM_Arap1_2_3"/>
    <property type="match status" value="1"/>
</dbReference>
<evidence type="ECO:0000256" key="6">
    <source>
        <dbReference type="PROSITE-ProRule" id="PRU00288"/>
    </source>
</evidence>
<dbReference type="InterPro" id="IPR052227">
    <property type="entry name" value="Arf-Rho-GAP_ANK-PH_domain"/>
</dbReference>
<comment type="subcellular location">
    <subcellularLocation>
        <location evidence="1">Cytoplasm</location>
    </subcellularLocation>
</comment>
<dbReference type="SMART" id="SM00105">
    <property type="entry name" value="ArfGap"/>
    <property type="match status" value="1"/>
</dbReference>
<dbReference type="Gene3D" id="1.10.150.50">
    <property type="entry name" value="Transcription Factor, Ets-1"/>
    <property type="match status" value="1"/>
</dbReference>
<dbReference type="SMART" id="SM00454">
    <property type="entry name" value="SAM"/>
    <property type="match status" value="1"/>
</dbReference>
<dbReference type="Pfam" id="PF00536">
    <property type="entry name" value="SAM_1"/>
    <property type="match status" value="1"/>
</dbReference>
<dbReference type="PANTHER" id="PTHR45899">
    <property type="entry name" value="RHO GTPASE ACTIVATING PROTEIN AT 15B, ISOFORM C"/>
    <property type="match status" value="1"/>
</dbReference>
<feature type="compositionally biased region" description="Acidic residues" evidence="7">
    <location>
        <begin position="226"/>
        <end position="236"/>
    </location>
</feature>
<dbReference type="CDD" id="cd04385">
    <property type="entry name" value="RhoGAP_ARAP"/>
    <property type="match status" value="1"/>
</dbReference>
<keyword evidence="13" id="KW-1185">Reference proteome</keyword>
<dbReference type="GeneID" id="101838859"/>
<dbReference type="PROSITE" id="PS50105">
    <property type="entry name" value="SAM_DOMAIN"/>
    <property type="match status" value="1"/>
</dbReference>
<feature type="domain" description="Arf-GAP" evidence="10">
    <location>
        <begin position="535"/>
        <end position="660"/>
    </location>
</feature>
<feature type="domain" description="Ras-associating" evidence="11">
    <location>
        <begin position="1172"/>
        <end position="1261"/>
    </location>
</feature>
<accession>A0ABM2YJ87</accession>
<dbReference type="PROSITE" id="PS50115">
    <property type="entry name" value="ARFGAP"/>
    <property type="match status" value="1"/>
</dbReference>
<keyword evidence="3" id="KW-0963">Cytoplasm</keyword>
<dbReference type="Proteomes" id="UP000886700">
    <property type="component" value="Unplaced"/>
</dbReference>
<evidence type="ECO:0000313" key="13">
    <source>
        <dbReference type="Proteomes" id="UP000886700"/>
    </source>
</evidence>
<evidence type="ECO:0000259" key="11">
    <source>
        <dbReference type="PROSITE" id="PS50200"/>
    </source>
</evidence>
<dbReference type="CDD" id="cd17226">
    <property type="entry name" value="RA_ARAP1"/>
    <property type="match status" value="1"/>
</dbReference>